<dbReference type="Gene3D" id="3.40.50.720">
    <property type="entry name" value="NAD(P)-binding Rossmann-like Domain"/>
    <property type="match status" value="2"/>
</dbReference>
<dbReference type="GO" id="GO:0051287">
    <property type="term" value="F:NAD binding"/>
    <property type="evidence" value="ECO:0007669"/>
    <property type="project" value="InterPro"/>
</dbReference>
<dbReference type="PROSITE" id="PS00065">
    <property type="entry name" value="D_2_HYDROXYACID_DH_1"/>
    <property type="match status" value="1"/>
</dbReference>
<dbReference type="Pfam" id="PF02826">
    <property type="entry name" value="2-Hacid_dh_C"/>
    <property type="match status" value="1"/>
</dbReference>
<dbReference type="KEGG" id="xak:KIMC2_19740"/>
<dbReference type="GO" id="GO:0008720">
    <property type="term" value="F:D-lactate dehydrogenase (NAD+) activity"/>
    <property type="evidence" value="ECO:0007669"/>
    <property type="project" value="TreeGrafter"/>
</dbReference>
<keyword evidence="8" id="KW-1185">Reference proteome</keyword>
<evidence type="ECO:0000256" key="1">
    <source>
        <dbReference type="ARBA" id="ARBA00005854"/>
    </source>
</evidence>
<dbReference type="InterPro" id="IPR006140">
    <property type="entry name" value="D-isomer_DH_NAD-bd"/>
</dbReference>
<dbReference type="Proteomes" id="UP001321804">
    <property type="component" value="Chromosome"/>
</dbReference>
<keyword evidence="2 4" id="KW-0560">Oxidoreductase</keyword>
<dbReference type="InterPro" id="IPR036291">
    <property type="entry name" value="NAD(P)-bd_dom_sf"/>
</dbReference>
<evidence type="ECO:0000259" key="6">
    <source>
        <dbReference type="Pfam" id="PF02826"/>
    </source>
</evidence>
<organism evidence="7 8">
    <name type="scientific">Xylocopilactobacillus apis</name>
    <dbReference type="NCBI Taxonomy" id="2932183"/>
    <lineage>
        <taxon>Bacteria</taxon>
        <taxon>Bacillati</taxon>
        <taxon>Bacillota</taxon>
        <taxon>Bacilli</taxon>
        <taxon>Lactobacillales</taxon>
        <taxon>Lactobacillaceae</taxon>
        <taxon>Xylocopilactobacillus</taxon>
    </lineage>
</organism>
<dbReference type="GO" id="GO:0006564">
    <property type="term" value="P:L-serine biosynthetic process"/>
    <property type="evidence" value="ECO:0007669"/>
    <property type="project" value="UniProtKB-ARBA"/>
</dbReference>
<evidence type="ECO:0000256" key="4">
    <source>
        <dbReference type="RuleBase" id="RU003719"/>
    </source>
</evidence>
<dbReference type="EMBL" id="AP026801">
    <property type="protein sequence ID" value="BDR57412.1"/>
    <property type="molecule type" value="Genomic_DNA"/>
</dbReference>
<dbReference type="SUPFAM" id="SSF51735">
    <property type="entry name" value="NAD(P)-binding Rossmann-fold domains"/>
    <property type="match status" value="1"/>
</dbReference>
<evidence type="ECO:0000259" key="5">
    <source>
        <dbReference type="Pfam" id="PF00389"/>
    </source>
</evidence>
<evidence type="ECO:0000313" key="7">
    <source>
        <dbReference type="EMBL" id="BDR57412.1"/>
    </source>
</evidence>
<dbReference type="InterPro" id="IPR058205">
    <property type="entry name" value="D-LDH-like"/>
</dbReference>
<dbReference type="AlphaFoldDB" id="A0AAU9CTV9"/>
<name>A0AAU9CTV9_9LACO</name>
<dbReference type="InterPro" id="IPR029752">
    <property type="entry name" value="D-isomer_DH_CS1"/>
</dbReference>
<evidence type="ECO:0000313" key="8">
    <source>
        <dbReference type="Proteomes" id="UP001321804"/>
    </source>
</evidence>
<sequence length="330" mass="36978">MKFLMFGTRQDEIEWAEKWGKENQVEITTRPELLTENTVDDVKGYDGISVLQQAPIDSEVIYQKLADFGIKIISLRSTGYDTVNLALAKKYHLAVSNVPGYSTRSIGELVLTQAMHLLRHIGIVEDRESRGDFSFEGLESKEIHQLTVGVIGVGRIGMTVASLFKALGSEVIGYDPYKKPNPEDPVKYVSYDELIKNADIITVHMQLTDDTKHMIDQNTFKQMKNSALFLNMARGGIVNTKDLIEALKNHEIAGAAIDTIEDEAGIFGVDRQNGYDNPMLKELIEMPNVSVTPHIAFYTEPAVQNMVEYCLEDSYKFLKGEGVDHLVNLD</sequence>
<dbReference type="GO" id="GO:0047545">
    <property type="term" value="F:(S)-2-hydroxyglutarate dehydrogenase activity"/>
    <property type="evidence" value="ECO:0007669"/>
    <property type="project" value="UniProtKB-ARBA"/>
</dbReference>
<reference evidence="7 8" key="1">
    <citation type="journal article" date="2023" name="Microbiol. Spectr.">
        <title>Symbiosis of Carpenter Bees with Uncharacterized Lactic Acid Bacteria Showing NAD Auxotrophy.</title>
        <authorList>
            <person name="Kawasaki S."/>
            <person name="Ozawa K."/>
            <person name="Mori T."/>
            <person name="Yamamoto A."/>
            <person name="Ito M."/>
            <person name="Ohkuma M."/>
            <person name="Sakamoto M."/>
            <person name="Matsutani M."/>
        </authorList>
    </citation>
    <scope>NUCLEOTIDE SEQUENCE [LARGE SCALE GENOMIC DNA]</scope>
    <source>
        <strain evidence="7 8">KimC2</strain>
    </source>
</reference>
<feature type="domain" description="D-isomer specific 2-hydroxyacid dehydrogenase NAD-binding" evidence="6">
    <location>
        <begin position="112"/>
        <end position="296"/>
    </location>
</feature>
<protein>
    <submittedName>
        <fullName evidence="7">Lactate dehydrogenase</fullName>
    </submittedName>
</protein>
<dbReference type="RefSeq" id="WP_317696490.1">
    <property type="nucleotide sequence ID" value="NZ_AP026801.1"/>
</dbReference>
<dbReference type="SUPFAM" id="SSF52283">
    <property type="entry name" value="Formate/glycerate dehydrogenase catalytic domain-like"/>
    <property type="match status" value="1"/>
</dbReference>
<evidence type="ECO:0000256" key="2">
    <source>
        <dbReference type="ARBA" id="ARBA00023002"/>
    </source>
</evidence>
<dbReference type="PANTHER" id="PTHR43026:SF1">
    <property type="entry name" value="2-HYDROXYACID DEHYDROGENASE HOMOLOG 1-RELATED"/>
    <property type="match status" value="1"/>
</dbReference>
<keyword evidence="3" id="KW-0520">NAD</keyword>
<dbReference type="PANTHER" id="PTHR43026">
    <property type="entry name" value="2-HYDROXYACID DEHYDROGENASE HOMOLOG 1-RELATED"/>
    <property type="match status" value="1"/>
</dbReference>
<dbReference type="CDD" id="cd12186">
    <property type="entry name" value="LDH"/>
    <property type="match status" value="1"/>
</dbReference>
<gene>
    <name evidence="7" type="ORF">KIMC2_19740</name>
</gene>
<evidence type="ECO:0000256" key="3">
    <source>
        <dbReference type="ARBA" id="ARBA00023027"/>
    </source>
</evidence>
<dbReference type="InterPro" id="IPR006139">
    <property type="entry name" value="D-isomer_2_OHA_DH_cat_dom"/>
</dbReference>
<dbReference type="Pfam" id="PF00389">
    <property type="entry name" value="2-Hacid_dh"/>
    <property type="match status" value="1"/>
</dbReference>
<feature type="domain" description="D-isomer specific 2-hydroxyacid dehydrogenase catalytic" evidence="5">
    <location>
        <begin position="8"/>
        <end position="328"/>
    </location>
</feature>
<dbReference type="PROSITE" id="PS00671">
    <property type="entry name" value="D_2_HYDROXYACID_DH_3"/>
    <property type="match status" value="1"/>
</dbReference>
<comment type="similarity">
    <text evidence="1 4">Belongs to the D-isomer specific 2-hydroxyacid dehydrogenase family.</text>
</comment>
<dbReference type="FunFam" id="3.40.50.720:FF:000041">
    <property type="entry name" value="D-3-phosphoglycerate dehydrogenase"/>
    <property type="match status" value="1"/>
</dbReference>
<dbReference type="InterPro" id="IPR029753">
    <property type="entry name" value="D-isomer_DH_CS"/>
</dbReference>
<proteinExistence type="inferred from homology"/>
<dbReference type="GO" id="GO:0004617">
    <property type="term" value="F:phosphoglycerate dehydrogenase activity"/>
    <property type="evidence" value="ECO:0007669"/>
    <property type="project" value="UniProtKB-ARBA"/>
</dbReference>
<accession>A0AAU9CTV9</accession>